<keyword evidence="6" id="KW-0472">Membrane</keyword>
<dbReference type="GO" id="GO:0005886">
    <property type="term" value="C:plasma membrane"/>
    <property type="evidence" value="ECO:0007669"/>
    <property type="project" value="TreeGrafter"/>
</dbReference>
<organism evidence="8 9">
    <name type="scientific">Opisthorchis viverrini</name>
    <name type="common">Southeast Asian liver fluke</name>
    <dbReference type="NCBI Taxonomy" id="6198"/>
    <lineage>
        <taxon>Eukaryota</taxon>
        <taxon>Metazoa</taxon>
        <taxon>Spiralia</taxon>
        <taxon>Lophotrochozoa</taxon>
        <taxon>Platyhelminthes</taxon>
        <taxon>Trematoda</taxon>
        <taxon>Digenea</taxon>
        <taxon>Opisthorchiida</taxon>
        <taxon>Opisthorchiata</taxon>
        <taxon>Opisthorchiidae</taxon>
        <taxon>Opisthorchis</taxon>
    </lineage>
</organism>
<keyword evidence="2" id="KW-0812">Transmembrane</keyword>
<dbReference type="EMBL" id="KV891979">
    <property type="protein sequence ID" value="OON21824.1"/>
    <property type="molecule type" value="Genomic_DNA"/>
</dbReference>
<feature type="domain" description="ABC transporter" evidence="7">
    <location>
        <begin position="1"/>
        <end position="186"/>
    </location>
</feature>
<dbReference type="PROSITE" id="PS00211">
    <property type="entry name" value="ABC_TRANSPORTER_1"/>
    <property type="match status" value="1"/>
</dbReference>
<dbReference type="PANTHER" id="PTHR24222">
    <property type="entry name" value="ABC TRANSPORTER B FAMILY"/>
    <property type="match status" value="1"/>
</dbReference>
<evidence type="ECO:0000256" key="3">
    <source>
        <dbReference type="ARBA" id="ARBA00022741"/>
    </source>
</evidence>
<dbReference type="PANTHER" id="PTHR24222:SF76">
    <property type="entry name" value="MYCOBACTIN IMPORT ATP-BINDING_PERMEASE PROTEIN IRTB"/>
    <property type="match status" value="1"/>
</dbReference>
<dbReference type="GO" id="GO:0016887">
    <property type="term" value="F:ATP hydrolysis activity"/>
    <property type="evidence" value="ECO:0007669"/>
    <property type="project" value="InterPro"/>
</dbReference>
<dbReference type="FunFam" id="3.40.50.300:FF:000913">
    <property type="entry name" value="ABC multidrug transporter SitT"/>
    <property type="match status" value="1"/>
</dbReference>
<gene>
    <name evidence="8" type="ORF">X801_02276</name>
</gene>
<dbReference type="Pfam" id="PF00005">
    <property type="entry name" value="ABC_tran"/>
    <property type="match status" value="1"/>
</dbReference>
<dbReference type="Proteomes" id="UP000243686">
    <property type="component" value="Unassembled WGS sequence"/>
</dbReference>
<protein>
    <submittedName>
        <fullName evidence="8">ABC transporter, ATP-binding protein</fullName>
    </submittedName>
</protein>
<evidence type="ECO:0000313" key="9">
    <source>
        <dbReference type="Proteomes" id="UP000243686"/>
    </source>
</evidence>
<evidence type="ECO:0000313" key="8">
    <source>
        <dbReference type="EMBL" id="OON21824.1"/>
    </source>
</evidence>
<keyword evidence="5" id="KW-1133">Transmembrane helix</keyword>
<name>A0A1S8X524_OPIVI</name>
<evidence type="ECO:0000256" key="4">
    <source>
        <dbReference type="ARBA" id="ARBA00022840"/>
    </source>
</evidence>
<dbReference type="Gene3D" id="3.40.50.300">
    <property type="entry name" value="P-loop containing nucleotide triphosphate hydrolases"/>
    <property type="match status" value="1"/>
</dbReference>
<dbReference type="InterPro" id="IPR003439">
    <property type="entry name" value="ABC_transporter-like_ATP-bd"/>
</dbReference>
<dbReference type="SUPFAM" id="SSF52540">
    <property type="entry name" value="P-loop containing nucleoside triphosphate hydrolases"/>
    <property type="match status" value="1"/>
</dbReference>
<dbReference type="GO" id="GO:0005524">
    <property type="term" value="F:ATP binding"/>
    <property type="evidence" value="ECO:0007669"/>
    <property type="project" value="UniProtKB-KW"/>
</dbReference>
<evidence type="ECO:0000256" key="5">
    <source>
        <dbReference type="ARBA" id="ARBA00022989"/>
    </source>
</evidence>
<dbReference type="AlphaFoldDB" id="A0A1S8X524"/>
<dbReference type="GO" id="GO:0042626">
    <property type="term" value="F:ATPase-coupled transmembrane transporter activity"/>
    <property type="evidence" value="ECO:0007669"/>
    <property type="project" value="TreeGrafter"/>
</dbReference>
<proteinExistence type="predicted"/>
<evidence type="ECO:0000256" key="6">
    <source>
        <dbReference type="ARBA" id="ARBA00023136"/>
    </source>
</evidence>
<evidence type="ECO:0000259" key="7">
    <source>
        <dbReference type="PROSITE" id="PS50893"/>
    </source>
</evidence>
<dbReference type="InterPro" id="IPR027417">
    <property type="entry name" value="P-loop_NTPase"/>
</dbReference>
<dbReference type="PROSITE" id="PS50893">
    <property type="entry name" value="ABC_TRANSPORTER_2"/>
    <property type="match status" value="1"/>
</dbReference>
<evidence type="ECO:0000256" key="1">
    <source>
        <dbReference type="ARBA" id="ARBA00004141"/>
    </source>
</evidence>
<keyword evidence="3" id="KW-0547">Nucleotide-binding</keyword>
<dbReference type="InterPro" id="IPR039421">
    <property type="entry name" value="Type_1_exporter"/>
</dbReference>
<keyword evidence="9" id="KW-1185">Reference proteome</keyword>
<evidence type="ECO:0000256" key="2">
    <source>
        <dbReference type="ARBA" id="ARBA00022692"/>
    </source>
</evidence>
<accession>A0A1S8X524</accession>
<reference evidence="8 9" key="1">
    <citation type="submission" date="2015-03" db="EMBL/GenBank/DDBJ databases">
        <title>Draft genome of the nematode, Opisthorchis viverrini.</title>
        <authorList>
            <person name="Mitreva M."/>
        </authorList>
    </citation>
    <scope>NUCLEOTIDE SEQUENCE [LARGE SCALE GENOMIC DNA]</scope>
    <source>
        <strain evidence="8">Khon Kaen</strain>
    </source>
</reference>
<dbReference type="InterPro" id="IPR017871">
    <property type="entry name" value="ABC_transporter-like_CS"/>
</dbReference>
<sequence length="207" mass="22889">MSTGFDTQIKVEGTDIRQLDLKAFRAQMGCVQQEPILFEGTVSENIRLGKMDATQEEIEEAAKAANAHDFILQLPNGYETKLAERGGGMSGGQKQRIAIARALISKPKLLLLDEATSALDTRSERIVQEALERASTGRTCVVVAHRLSTIRNADLILVLKNGVIWESGNHDELVAKNGLYATMLSNQNNLKYIFANIYRSKHRYAGN</sequence>
<keyword evidence="4 8" id="KW-0067">ATP-binding</keyword>
<comment type="subcellular location">
    <subcellularLocation>
        <location evidence="1">Membrane</location>
        <topology evidence="1">Multi-pass membrane protein</topology>
    </subcellularLocation>
</comment>